<accession>A0A7M5VF23</accession>
<keyword evidence="2" id="KW-1185">Reference proteome</keyword>
<organism evidence="1 2">
    <name type="scientific">Clytia hemisphaerica</name>
    <dbReference type="NCBI Taxonomy" id="252671"/>
    <lineage>
        <taxon>Eukaryota</taxon>
        <taxon>Metazoa</taxon>
        <taxon>Cnidaria</taxon>
        <taxon>Hydrozoa</taxon>
        <taxon>Hydroidolina</taxon>
        <taxon>Leptothecata</taxon>
        <taxon>Obeliida</taxon>
        <taxon>Clytiidae</taxon>
        <taxon>Clytia</taxon>
    </lineage>
</organism>
<protein>
    <submittedName>
        <fullName evidence="1">Uncharacterized protein</fullName>
    </submittedName>
</protein>
<dbReference type="AlphaFoldDB" id="A0A7M5VF23"/>
<proteinExistence type="predicted"/>
<dbReference type="EnsemblMetazoa" id="CLYHEMT012190.1">
    <property type="protein sequence ID" value="CLYHEMP012190.1"/>
    <property type="gene ID" value="CLYHEMG012190"/>
</dbReference>
<evidence type="ECO:0000313" key="2">
    <source>
        <dbReference type="Proteomes" id="UP000594262"/>
    </source>
</evidence>
<sequence length="171" mass="19610">EEQNEMCFCDGCTRRCKEYWTLINPTVCYKSKGNQPGQFAFQQSGTISSLKLQHISGLITCSKGNSKFGSSIWSCSDKLSQLSTVITYQNKTVFYPPNVKMAPIVNNVKFDDRNSFEMRTNELIYKRPSLRVVSNETILQIWNTNDLGGDHYDRDNDGTHCVKVFAKYEYN</sequence>
<reference evidence="1" key="1">
    <citation type="submission" date="2021-01" db="UniProtKB">
        <authorList>
            <consortium name="EnsemblMetazoa"/>
        </authorList>
    </citation>
    <scope>IDENTIFICATION</scope>
</reference>
<dbReference type="Proteomes" id="UP000594262">
    <property type="component" value="Unplaced"/>
</dbReference>
<evidence type="ECO:0000313" key="1">
    <source>
        <dbReference type="EnsemblMetazoa" id="CLYHEMP012190.1"/>
    </source>
</evidence>
<dbReference type="OrthoDB" id="5947362at2759"/>
<name>A0A7M5VF23_9CNID</name>